<dbReference type="PROSITE" id="PS01137">
    <property type="entry name" value="TATD_1"/>
    <property type="match status" value="1"/>
</dbReference>
<gene>
    <name evidence="4" type="ORF">ESZ91_02980</name>
</gene>
<dbReference type="Proteomes" id="UP000291269">
    <property type="component" value="Unassembled WGS sequence"/>
</dbReference>
<evidence type="ECO:0000256" key="2">
    <source>
        <dbReference type="ARBA" id="ARBA00022801"/>
    </source>
</evidence>
<dbReference type="GO" id="GO:0004536">
    <property type="term" value="F:DNA nuclease activity"/>
    <property type="evidence" value="ECO:0007669"/>
    <property type="project" value="InterPro"/>
</dbReference>
<dbReference type="AlphaFoldDB" id="A0A4Q2KBK5"/>
<feature type="binding site" evidence="3">
    <location>
        <position position="204"/>
    </location>
    <ligand>
        <name>a divalent metal cation</name>
        <dbReference type="ChEBI" id="CHEBI:60240"/>
        <label>1</label>
    </ligand>
</feature>
<accession>A0A4Q2KBK5</accession>
<dbReference type="PANTHER" id="PTHR46124:SF2">
    <property type="entry name" value="D-AMINOACYL-TRNA DEACYLASE"/>
    <property type="match status" value="1"/>
</dbReference>
<feature type="binding site" evidence="3">
    <location>
        <position position="128"/>
    </location>
    <ligand>
        <name>a divalent metal cation</name>
        <dbReference type="ChEBI" id="CHEBI:60240"/>
        <label>2</label>
    </ligand>
</feature>
<dbReference type="InterPro" id="IPR018228">
    <property type="entry name" value="DNase_TatD-rel_CS"/>
</dbReference>
<feature type="binding site" evidence="3">
    <location>
        <position position="6"/>
    </location>
    <ligand>
        <name>a divalent metal cation</name>
        <dbReference type="ChEBI" id="CHEBI:60240"/>
        <label>1</label>
    </ligand>
</feature>
<evidence type="ECO:0000256" key="3">
    <source>
        <dbReference type="PIRSR" id="PIRSR005902-1"/>
    </source>
</evidence>
<dbReference type="FunFam" id="3.20.20.140:FF:000005">
    <property type="entry name" value="TatD family hydrolase"/>
    <property type="match status" value="1"/>
</dbReference>
<evidence type="ECO:0000313" key="4">
    <source>
        <dbReference type="EMBL" id="RXZ61369.1"/>
    </source>
</evidence>
<feature type="binding site" evidence="3">
    <location>
        <position position="92"/>
    </location>
    <ligand>
        <name>a divalent metal cation</name>
        <dbReference type="ChEBI" id="CHEBI:60240"/>
        <label>1</label>
    </ligand>
</feature>
<dbReference type="GO" id="GO:0046872">
    <property type="term" value="F:metal ion binding"/>
    <property type="evidence" value="ECO:0007669"/>
    <property type="project" value="UniProtKB-KW"/>
</dbReference>
<dbReference type="SUPFAM" id="SSF51556">
    <property type="entry name" value="Metallo-dependent hydrolases"/>
    <property type="match status" value="1"/>
</dbReference>
<dbReference type="InterPro" id="IPR032466">
    <property type="entry name" value="Metal_Hydrolase"/>
</dbReference>
<dbReference type="InterPro" id="IPR015991">
    <property type="entry name" value="TatD/YcfH-like"/>
</dbReference>
<dbReference type="Gene3D" id="3.20.20.140">
    <property type="entry name" value="Metal-dependent hydrolases"/>
    <property type="match status" value="1"/>
</dbReference>
<name>A0A4Q2KBK5_9FIRM</name>
<organism evidence="4 5">
    <name type="scientific">Candidatus Borkfalkia ceftriaxoniphila</name>
    <dbReference type="NCBI Taxonomy" id="2508949"/>
    <lineage>
        <taxon>Bacteria</taxon>
        <taxon>Bacillati</taxon>
        <taxon>Bacillota</taxon>
        <taxon>Clostridia</taxon>
        <taxon>Christensenellales</taxon>
        <taxon>Christensenellaceae</taxon>
        <taxon>Candidatus Borkfalkia</taxon>
    </lineage>
</organism>
<protein>
    <submittedName>
        <fullName evidence="4">TatD family deoxyribonuclease</fullName>
    </submittedName>
</protein>
<dbReference type="EMBL" id="SDOZ01000002">
    <property type="protein sequence ID" value="RXZ61369.1"/>
    <property type="molecule type" value="Genomic_DNA"/>
</dbReference>
<evidence type="ECO:0000256" key="1">
    <source>
        <dbReference type="ARBA" id="ARBA00022723"/>
    </source>
</evidence>
<keyword evidence="1 3" id="KW-0479">Metal-binding</keyword>
<sequence length="259" mass="28250">MYIDTHAHLNYENKYGDERALMENIRDAGVDEVIAVGWDLASSRLAKAVATRYEGVYFAAGIHPSDTAKAAESDYDGVEALLSDEKAVAVGEIGLDYHYDGTDEAAQKAAFVRQMEIAHAHGLPFVIHSRDAAEDTLSLLKQNRGKLLYGAVMHCFSGSAETAKELLKLGLYISFAGPVTFKNAKKLAETAKIVPSDRILAETDCPYLAPEPYRGTLNTPANVALVTKKLAELRGESVEKTAADIKRNAHALFYKMNRG</sequence>
<dbReference type="InterPro" id="IPR001130">
    <property type="entry name" value="TatD-like"/>
</dbReference>
<feature type="binding site" evidence="3">
    <location>
        <position position="8"/>
    </location>
    <ligand>
        <name>a divalent metal cation</name>
        <dbReference type="ChEBI" id="CHEBI:60240"/>
        <label>1</label>
    </ligand>
</feature>
<dbReference type="Pfam" id="PF01026">
    <property type="entry name" value="TatD_DNase"/>
    <property type="match status" value="1"/>
</dbReference>
<dbReference type="PANTHER" id="PTHR46124">
    <property type="entry name" value="D-AMINOACYL-TRNA DEACYLASE"/>
    <property type="match status" value="1"/>
</dbReference>
<dbReference type="NCBIfam" id="TIGR00010">
    <property type="entry name" value="YchF/TatD family DNA exonuclease"/>
    <property type="match status" value="1"/>
</dbReference>
<reference evidence="4 5" key="1">
    <citation type="journal article" date="2019" name="Gut">
        <title>Antibiotics-induced monodominance of a novel gut bacterial order.</title>
        <authorList>
            <person name="Hildebrand F."/>
            <person name="Moitinho-Silva L."/>
            <person name="Blasche S."/>
            <person name="Jahn M.T."/>
            <person name="Gossmann T.I."/>
            <person name="Heuerta-Cepas J."/>
            <person name="Hercog R."/>
            <person name="Luetge M."/>
            <person name="Bahram M."/>
            <person name="Pryszlak A."/>
            <person name="Alves R.J."/>
            <person name="Waszak S.M."/>
            <person name="Zhu A."/>
            <person name="Ye L."/>
            <person name="Costea P.I."/>
            <person name="Aalvink S."/>
            <person name="Belzer C."/>
            <person name="Forslund S.K."/>
            <person name="Sunagawa S."/>
            <person name="Hentschel U."/>
            <person name="Merten C."/>
            <person name="Patil K.R."/>
            <person name="Benes V."/>
            <person name="Bork P."/>
        </authorList>
    </citation>
    <scope>NUCLEOTIDE SEQUENCE [LARGE SCALE GENOMIC DNA]</scope>
    <source>
        <strain evidence="4 5">HDS1380</strain>
    </source>
</reference>
<feature type="binding site" evidence="3">
    <location>
        <position position="154"/>
    </location>
    <ligand>
        <name>a divalent metal cation</name>
        <dbReference type="ChEBI" id="CHEBI:60240"/>
        <label>2</label>
    </ligand>
</feature>
<dbReference type="OrthoDB" id="9810005at2"/>
<comment type="caution">
    <text evidence="4">The sequence shown here is derived from an EMBL/GenBank/DDBJ whole genome shotgun (WGS) entry which is preliminary data.</text>
</comment>
<proteinExistence type="predicted"/>
<dbReference type="GO" id="GO:0016788">
    <property type="term" value="F:hydrolase activity, acting on ester bonds"/>
    <property type="evidence" value="ECO:0007669"/>
    <property type="project" value="InterPro"/>
</dbReference>
<keyword evidence="5" id="KW-1185">Reference proteome</keyword>
<dbReference type="RefSeq" id="WP_129223992.1">
    <property type="nucleotide sequence ID" value="NZ_SDOZ01000002.1"/>
</dbReference>
<keyword evidence="2" id="KW-0378">Hydrolase</keyword>
<evidence type="ECO:0000313" key="5">
    <source>
        <dbReference type="Proteomes" id="UP000291269"/>
    </source>
</evidence>
<dbReference type="GO" id="GO:0005829">
    <property type="term" value="C:cytosol"/>
    <property type="evidence" value="ECO:0007669"/>
    <property type="project" value="TreeGrafter"/>
</dbReference>
<dbReference type="CDD" id="cd01310">
    <property type="entry name" value="TatD_DNAse"/>
    <property type="match status" value="1"/>
</dbReference>
<dbReference type="PIRSF" id="PIRSF005902">
    <property type="entry name" value="DNase_TatD"/>
    <property type="match status" value="1"/>
</dbReference>